<reference evidence="2 3" key="1">
    <citation type="journal article" date="2015" name="Stand. Genomic Sci.">
        <title>Genomic Encyclopedia of Bacterial and Archaeal Type Strains, Phase III: the genomes of soil and plant-associated and newly described type strains.</title>
        <authorList>
            <person name="Whitman W.B."/>
            <person name="Woyke T."/>
            <person name="Klenk H.P."/>
            <person name="Zhou Y."/>
            <person name="Lilburn T.G."/>
            <person name="Beck B.J."/>
            <person name="De Vos P."/>
            <person name="Vandamme P."/>
            <person name="Eisen J.A."/>
            <person name="Garrity G."/>
            <person name="Hugenholtz P."/>
            <person name="Kyrpides N.C."/>
        </authorList>
    </citation>
    <scope>NUCLEOTIDE SEQUENCE [LARGE SCALE GENOMIC DNA]</scope>
    <source>
        <strain evidence="2 3">CECT 7306</strain>
    </source>
</reference>
<keyword evidence="3" id="KW-1185">Reference proteome</keyword>
<feature type="compositionally biased region" description="Acidic residues" evidence="1">
    <location>
        <begin position="26"/>
        <end position="36"/>
    </location>
</feature>
<dbReference type="EMBL" id="RJKN01000012">
    <property type="protein sequence ID" value="ROP26579.1"/>
    <property type="molecule type" value="Genomic_DNA"/>
</dbReference>
<dbReference type="Proteomes" id="UP000276232">
    <property type="component" value="Unassembled WGS sequence"/>
</dbReference>
<gene>
    <name evidence="2" type="ORF">EDC03_3336</name>
</gene>
<organism evidence="2 3">
    <name type="scientific">Pseudokineococcus lusitanus</name>
    <dbReference type="NCBI Taxonomy" id="763993"/>
    <lineage>
        <taxon>Bacteria</taxon>
        <taxon>Bacillati</taxon>
        <taxon>Actinomycetota</taxon>
        <taxon>Actinomycetes</taxon>
        <taxon>Kineosporiales</taxon>
        <taxon>Kineosporiaceae</taxon>
        <taxon>Pseudokineococcus</taxon>
    </lineage>
</organism>
<accession>A0A3N1G8K3</accession>
<feature type="non-terminal residue" evidence="2">
    <location>
        <position position="1"/>
    </location>
</feature>
<proteinExistence type="predicted"/>
<comment type="caution">
    <text evidence="2">The sequence shown here is derived from an EMBL/GenBank/DDBJ whole genome shotgun (WGS) entry which is preliminary data.</text>
</comment>
<sequence>SVERMTGLDVTEVNVEVVDVFIPGLDDADDDSDDADGGSTSRVQ</sequence>
<evidence type="ECO:0008006" key="4">
    <source>
        <dbReference type="Google" id="ProtNLM"/>
    </source>
</evidence>
<protein>
    <recommendedName>
        <fullName evidence="4">Asp23/Gls24 family envelope stress response protein</fullName>
    </recommendedName>
</protein>
<feature type="region of interest" description="Disordered" evidence="1">
    <location>
        <begin position="23"/>
        <end position="44"/>
    </location>
</feature>
<dbReference type="InParanoid" id="A0A3N1G8K3"/>
<dbReference type="AlphaFoldDB" id="A0A3N1G8K3"/>
<evidence type="ECO:0000256" key="1">
    <source>
        <dbReference type="SAM" id="MobiDB-lite"/>
    </source>
</evidence>
<evidence type="ECO:0000313" key="3">
    <source>
        <dbReference type="Proteomes" id="UP000276232"/>
    </source>
</evidence>
<name>A0A3N1G8K3_9ACTN</name>
<evidence type="ECO:0000313" key="2">
    <source>
        <dbReference type="EMBL" id="ROP26579.1"/>
    </source>
</evidence>